<dbReference type="Proteomes" id="UP000031829">
    <property type="component" value="Chromosome"/>
</dbReference>
<dbReference type="PANTHER" id="PTHR35529:SF2">
    <property type="entry name" value="SPORULATION PROTEIN YTAF-RELATED"/>
    <property type="match status" value="1"/>
</dbReference>
<protein>
    <recommendedName>
        <fullName evidence="3">Sporulation membrane protein YtaF</fullName>
    </recommendedName>
</protein>
<accession>A0A0B6AU00</accession>
<dbReference type="AlphaFoldDB" id="A0A0B6AU00"/>
<gene>
    <name evidence="1" type="ORF">BG04_703</name>
</gene>
<evidence type="ECO:0008006" key="3">
    <source>
        <dbReference type="Google" id="ProtNLM"/>
    </source>
</evidence>
<evidence type="ECO:0000313" key="2">
    <source>
        <dbReference type="Proteomes" id="UP000031829"/>
    </source>
</evidence>
<dbReference type="HOGENOM" id="CLU_094526_2_0_9"/>
<proteinExistence type="predicted"/>
<dbReference type="PANTHER" id="PTHR35529">
    <property type="entry name" value="MANGANESE EFFLUX PUMP MNTP-RELATED"/>
    <property type="match status" value="1"/>
</dbReference>
<evidence type="ECO:0000313" key="1">
    <source>
        <dbReference type="EMBL" id="AJI23309.1"/>
    </source>
</evidence>
<dbReference type="EMBL" id="CP009920">
    <property type="protein sequence ID" value="AJI23309.1"/>
    <property type="molecule type" value="Genomic_DNA"/>
</dbReference>
<dbReference type="InterPro" id="IPR003810">
    <property type="entry name" value="Mntp/YtaF"/>
</dbReference>
<name>A0A0B6AU00_PRIM2</name>
<dbReference type="RefSeq" id="WP_034649727.1">
    <property type="nucleotide sequence ID" value="NZ_BCVB01000012.1"/>
</dbReference>
<reference evidence="1 2" key="1">
    <citation type="journal article" date="2015" name="Genome Announc.">
        <title>Complete genome sequences for 35 biothreat assay-relevant bacillus species.</title>
        <authorList>
            <person name="Johnson S.L."/>
            <person name="Daligault H.E."/>
            <person name="Davenport K.W."/>
            <person name="Jaissle J."/>
            <person name="Frey K.G."/>
            <person name="Ladner J.T."/>
            <person name="Broomall S.M."/>
            <person name="Bishop-Lilly K.A."/>
            <person name="Bruce D.C."/>
            <person name="Gibbons H.S."/>
            <person name="Coyne S.R."/>
            <person name="Lo C.C."/>
            <person name="Meincke L."/>
            <person name="Munk A.C."/>
            <person name="Koroleva G.I."/>
            <person name="Rosenzweig C.N."/>
            <person name="Palacios G.F."/>
            <person name="Redden C.L."/>
            <person name="Minogue T.D."/>
            <person name="Chain P.S."/>
        </authorList>
    </citation>
    <scope>NUCLEOTIDE SEQUENCE [LARGE SCALE GENOMIC DNA]</scope>
    <source>
        <strain evidence="2">ATCC 14581 / DSM 32 / JCM 2506 / NBRC 15308 / NCIMB 9376 / NCTC 10342 / NRRL B-14308 / VKM B-512</strain>
    </source>
</reference>
<organism evidence="1 2">
    <name type="scientific">Priestia megaterium (strain ATCC 14581 / DSM 32 / CCUG 1817 / JCM 2506 / NBRC 15308 / NCIMB 9376 / NCTC 10342 / NRRL B-14308 / VKM B-512 / Ford 19)</name>
    <name type="common">Bacillus megaterium</name>
    <dbReference type="NCBI Taxonomy" id="1348623"/>
    <lineage>
        <taxon>Bacteria</taxon>
        <taxon>Bacillati</taxon>
        <taxon>Bacillota</taxon>
        <taxon>Bacilli</taxon>
        <taxon>Bacillales</taxon>
        <taxon>Bacillaceae</taxon>
        <taxon>Priestia</taxon>
    </lineage>
</organism>
<dbReference type="Pfam" id="PF02659">
    <property type="entry name" value="Mntp"/>
    <property type="match status" value="1"/>
</dbReference>
<dbReference type="GeneID" id="93644193"/>
<dbReference type="KEGG" id="bmeg:BG04_703"/>
<sequence>MEWLFILGFALSSSIDNFGVGISYGVRKVRIKWLSNLLIAAICFLFSMVGITFGRWISTILPGVFHVIVAVVLLTLIGIRIILLVGSQRNNGIDQLDSKGQVKVHSIGWIESSVLGVALSANALTNGLGAGLLGLSPLAISLTSAFGSFITVWLGVMVGQKAANVQIGKFTLSQCGTLISGITILIVAFTQIF</sequence>